<dbReference type="AlphaFoldDB" id="A0AAD8K941"/>
<evidence type="ECO:0000313" key="2">
    <source>
        <dbReference type="Proteomes" id="UP001229421"/>
    </source>
</evidence>
<comment type="caution">
    <text evidence="1">The sequence shown here is derived from an EMBL/GenBank/DDBJ whole genome shotgun (WGS) entry which is preliminary data.</text>
</comment>
<proteinExistence type="predicted"/>
<gene>
    <name evidence="1" type="ORF">QVD17_27432</name>
</gene>
<protein>
    <submittedName>
        <fullName evidence="1">Uncharacterized protein</fullName>
    </submittedName>
</protein>
<evidence type="ECO:0000313" key="1">
    <source>
        <dbReference type="EMBL" id="KAK1418289.1"/>
    </source>
</evidence>
<accession>A0AAD8K941</accession>
<dbReference type="Proteomes" id="UP001229421">
    <property type="component" value="Unassembled WGS sequence"/>
</dbReference>
<sequence>MKLRNAEHKFWLIETVEVAAKLQRFGLLKLLKQLWPATKLQRLAFKENHLKLLEEGNLHAAVFSTDFPQTYDQDTKDMIFSSLNSYEVSQSMG</sequence>
<reference evidence="1" key="1">
    <citation type="journal article" date="2023" name="bioRxiv">
        <title>Improved chromosome-level genome assembly for marigold (Tagetes erecta).</title>
        <authorList>
            <person name="Jiang F."/>
            <person name="Yuan L."/>
            <person name="Wang S."/>
            <person name="Wang H."/>
            <person name="Xu D."/>
            <person name="Wang A."/>
            <person name="Fan W."/>
        </authorList>
    </citation>
    <scope>NUCLEOTIDE SEQUENCE</scope>
    <source>
        <strain evidence="1">WSJ</strain>
        <tissue evidence="1">Leaf</tissue>
    </source>
</reference>
<dbReference type="EMBL" id="JAUHHV010000007">
    <property type="protein sequence ID" value="KAK1418289.1"/>
    <property type="molecule type" value="Genomic_DNA"/>
</dbReference>
<name>A0AAD8K941_TARER</name>
<keyword evidence="2" id="KW-1185">Reference proteome</keyword>
<organism evidence="1 2">
    <name type="scientific">Tagetes erecta</name>
    <name type="common">African marigold</name>
    <dbReference type="NCBI Taxonomy" id="13708"/>
    <lineage>
        <taxon>Eukaryota</taxon>
        <taxon>Viridiplantae</taxon>
        <taxon>Streptophyta</taxon>
        <taxon>Embryophyta</taxon>
        <taxon>Tracheophyta</taxon>
        <taxon>Spermatophyta</taxon>
        <taxon>Magnoliopsida</taxon>
        <taxon>eudicotyledons</taxon>
        <taxon>Gunneridae</taxon>
        <taxon>Pentapetalae</taxon>
        <taxon>asterids</taxon>
        <taxon>campanulids</taxon>
        <taxon>Asterales</taxon>
        <taxon>Asteraceae</taxon>
        <taxon>Asteroideae</taxon>
        <taxon>Heliantheae alliance</taxon>
        <taxon>Tageteae</taxon>
        <taxon>Tagetes</taxon>
    </lineage>
</organism>